<proteinExistence type="predicted"/>
<feature type="compositionally biased region" description="Basic residues" evidence="1">
    <location>
        <begin position="69"/>
        <end position="78"/>
    </location>
</feature>
<organism evidence="2 3">
    <name type="scientific">Hibiscus sabdariffa</name>
    <name type="common">roselle</name>
    <dbReference type="NCBI Taxonomy" id="183260"/>
    <lineage>
        <taxon>Eukaryota</taxon>
        <taxon>Viridiplantae</taxon>
        <taxon>Streptophyta</taxon>
        <taxon>Embryophyta</taxon>
        <taxon>Tracheophyta</taxon>
        <taxon>Spermatophyta</taxon>
        <taxon>Magnoliopsida</taxon>
        <taxon>eudicotyledons</taxon>
        <taxon>Gunneridae</taxon>
        <taxon>Pentapetalae</taxon>
        <taxon>rosids</taxon>
        <taxon>malvids</taxon>
        <taxon>Malvales</taxon>
        <taxon>Malvaceae</taxon>
        <taxon>Malvoideae</taxon>
        <taxon>Hibiscus</taxon>
    </lineage>
</organism>
<accession>A0ABR2A1W8</accession>
<dbReference type="Proteomes" id="UP001396334">
    <property type="component" value="Unassembled WGS sequence"/>
</dbReference>
<gene>
    <name evidence="2" type="ORF">V6N11_046701</name>
</gene>
<feature type="compositionally biased region" description="Basic and acidic residues" evidence="1">
    <location>
        <begin position="49"/>
        <end position="62"/>
    </location>
</feature>
<evidence type="ECO:0000313" key="2">
    <source>
        <dbReference type="EMBL" id="KAK8487028.1"/>
    </source>
</evidence>
<protein>
    <submittedName>
        <fullName evidence="2">Uncharacterized protein</fullName>
    </submittedName>
</protein>
<name>A0ABR2A1W8_9ROSI</name>
<evidence type="ECO:0000313" key="3">
    <source>
        <dbReference type="Proteomes" id="UP001396334"/>
    </source>
</evidence>
<sequence length="110" mass="12598">MNQSVHPQKTKKKQSIESKAKDSKTVTKVHKMSSTKENSCHLKLQPPVKYDKFKSGHRKTDVGRVNSKASRRKADRRNHMAHMIGLRFLYRQGQGGRLCFLYWGSGTLVA</sequence>
<feature type="compositionally biased region" description="Basic and acidic residues" evidence="1">
    <location>
        <begin position="14"/>
        <end position="25"/>
    </location>
</feature>
<comment type="caution">
    <text evidence="2">The sequence shown here is derived from an EMBL/GenBank/DDBJ whole genome shotgun (WGS) entry which is preliminary data.</text>
</comment>
<keyword evidence="3" id="KW-1185">Reference proteome</keyword>
<dbReference type="EMBL" id="JBBPBN010000413">
    <property type="protein sequence ID" value="KAK8487028.1"/>
    <property type="molecule type" value="Genomic_DNA"/>
</dbReference>
<reference evidence="2 3" key="1">
    <citation type="journal article" date="2024" name="G3 (Bethesda)">
        <title>Genome assembly of Hibiscus sabdariffa L. provides insights into metabolisms of medicinal natural products.</title>
        <authorList>
            <person name="Kim T."/>
        </authorList>
    </citation>
    <scope>NUCLEOTIDE SEQUENCE [LARGE SCALE GENOMIC DNA]</scope>
    <source>
        <strain evidence="2">TK-2024</strain>
        <tissue evidence="2">Old leaves</tissue>
    </source>
</reference>
<feature type="region of interest" description="Disordered" evidence="1">
    <location>
        <begin position="1"/>
        <end position="78"/>
    </location>
</feature>
<evidence type="ECO:0000256" key="1">
    <source>
        <dbReference type="SAM" id="MobiDB-lite"/>
    </source>
</evidence>